<dbReference type="RefSeq" id="XP_067814538.1">
    <property type="nucleotide sequence ID" value="XM_067960228.1"/>
</dbReference>
<dbReference type="Proteomes" id="UP000294530">
    <property type="component" value="Unassembled WGS sequence"/>
</dbReference>
<sequence>MKKHRQSPLQLTASALELHNETHKSQMQPQKVCPYGDGGGRRPHIEEESIHEAKRHNNARRQELHQMAVSYTDYKTDLKAACRAAARAFLLAYGAKTFTAVLLAYKRGIHRKSSYTDVVKVLLLEDNLRFGALFGSLVGIFRATELMTRLARGGKRDAASLAFAGAFSGLALLLDTPSRRSTISLYMFVRMLDVVCRHLMSIGFISTWQNSTEVLFALTNAAIMYAFVVDPTLLPKSYYLWICHIGAVTHQGLEYTLRHRMQGQLDACGVPLPFRLCQPHYHIESCVTHAIKEWIKGLGRSLQIYLPVHFLPAIFMRFQKLQGAPVSTTARICYAALCSSAFLTSYQTLVKLVVCTARNAFHRDFAATSLVAGLATSGALVFEHPKRRFELMLYCFTRALDIVWQLSKRRGLVRYIKHSEVVVFCFSMSLIMSSPTRYLKPTYLQILRFIFGRNII</sequence>
<keyword evidence="2" id="KW-1185">Reference proteome</keyword>
<dbReference type="InterPro" id="IPR026749">
    <property type="entry name" value="Tmem135"/>
</dbReference>
<comment type="caution">
    <text evidence="1">The sequence shown here is derived from an EMBL/GenBank/DDBJ whole genome shotgun (WGS) entry which is preliminary data.</text>
</comment>
<dbReference type="PANTHER" id="PTHR12459">
    <property type="entry name" value="TRANSMEMBRANE PROTEIN 135-RELATED"/>
    <property type="match status" value="1"/>
</dbReference>
<dbReference type="GeneID" id="94345899"/>
<dbReference type="KEGG" id="blac:94345899"/>
<protein>
    <recommendedName>
        <fullName evidence="3">Transmembrane protein 135 N-terminal domain-containing protein</fullName>
    </recommendedName>
</protein>
<reference evidence="1 2" key="1">
    <citation type="journal article" date="2021" name="Genome Biol.">
        <title>AFLAP: assembly-free linkage analysis pipeline using k-mers from genome sequencing data.</title>
        <authorList>
            <person name="Fletcher K."/>
            <person name="Zhang L."/>
            <person name="Gil J."/>
            <person name="Han R."/>
            <person name="Cavanaugh K."/>
            <person name="Michelmore R."/>
        </authorList>
    </citation>
    <scope>NUCLEOTIDE SEQUENCE [LARGE SCALE GENOMIC DNA]</scope>
    <source>
        <strain evidence="1 2">SF5</strain>
    </source>
</reference>
<dbReference type="AlphaFoldDB" id="A0A976IB23"/>
<dbReference type="OrthoDB" id="291792at2759"/>
<accession>A0A976IB23</accession>
<gene>
    <name evidence="1" type="ORF">CCR75_002128</name>
</gene>
<organism evidence="1 2">
    <name type="scientific">Bremia lactucae</name>
    <name type="common">Lettuce downy mildew</name>
    <dbReference type="NCBI Taxonomy" id="4779"/>
    <lineage>
        <taxon>Eukaryota</taxon>
        <taxon>Sar</taxon>
        <taxon>Stramenopiles</taxon>
        <taxon>Oomycota</taxon>
        <taxon>Peronosporomycetes</taxon>
        <taxon>Peronosporales</taxon>
        <taxon>Peronosporaceae</taxon>
        <taxon>Bremia</taxon>
    </lineage>
</organism>
<dbReference type="PANTHER" id="PTHR12459:SF15">
    <property type="entry name" value="TRANSMEMBRANE PROTEIN 135"/>
    <property type="match status" value="1"/>
</dbReference>
<evidence type="ECO:0000313" key="1">
    <source>
        <dbReference type="EMBL" id="TDH65039.1"/>
    </source>
</evidence>
<proteinExistence type="predicted"/>
<evidence type="ECO:0000313" key="2">
    <source>
        <dbReference type="Proteomes" id="UP000294530"/>
    </source>
</evidence>
<evidence type="ECO:0008006" key="3">
    <source>
        <dbReference type="Google" id="ProtNLM"/>
    </source>
</evidence>
<name>A0A976IB23_BRELC</name>
<dbReference type="EMBL" id="SHOA02000220">
    <property type="protein sequence ID" value="TDH65039.1"/>
    <property type="molecule type" value="Genomic_DNA"/>
</dbReference>